<evidence type="ECO:0000313" key="3">
    <source>
        <dbReference type="Proteomes" id="UP001254832"/>
    </source>
</evidence>
<dbReference type="AlphaFoldDB" id="A0AAP5LQV2"/>
<protein>
    <recommendedName>
        <fullName evidence="4">Serine protease</fullName>
    </recommendedName>
</protein>
<gene>
    <name evidence="2" type="ORF">J2W91_004586</name>
</gene>
<keyword evidence="1" id="KW-0378">Hydrolase</keyword>
<dbReference type="EMBL" id="JAVDTR010000015">
    <property type="protein sequence ID" value="MDR6726080.1"/>
    <property type="molecule type" value="Genomic_DNA"/>
</dbReference>
<dbReference type="Proteomes" id="UP001254832">
    <property type="component" value="Unassembled WGS sequence"/>
</dbReference>
<keyword evidence="1" id="KW-0720">Serine protease</keyword>
<organism evidence="2 3">
    <name type="scientific">Paenibacillus amylolyticus</name>
    <dbReference type="NCBI Taxonomy" id="1451"/>
    <lineage>
        <taxon>Bacteria</taxon>
        <taxon>Bacillati</taxon>
        <taxon>Bacillota</taxon>
        <taxon>Bacilli</taxon>
        <taxon>Bacillales</taxon>
        <taxon>Paenibacillaceae</taxon>
        <taxon>Paenibacillus</taxon>
    </lineage>
</organism>
<dbReference type="InterPro" id="IPR009003">
    <property type="entry name" value="Peptidase_S1_PA"/>
</dbReference>
<name>A0AAP5LQV2_PAEAM</name>
<sequence>MLKRSLVSIIICVVLLTVYSVPVSKAKSEDLVGKANFEKVVNFQRINEPKIENAIKKKFKKLIKISDTEIAEDVNWDKFKEQATYYWDNSNPDDLKIAFIVNKEDAKDWKEIKKQLQEELGVKVKFKKAKFNPKELEDLVKPVSEYVDTNVSGKKQGVYYDSEFEKVVIQAELTDQEMKDLYKSFNKNMVSIEPIDADFIGTATYKRNYPFTNLGGGMLIGVDNTGNNSPSNPDNYLAASSGYVVYKAGQAYLVTAGHAFEKASTTNTTYEVINGTSPNIQVIGYQHWSGNNATTQYDVGLVRLTANNFYVNSRFYTMNNGGGIDGQLKPALVQSNITKGLAVNKSGYRTGITGGTVTKLDHYAYWSEQSYPTQVIEVTVKAGLGYNINGEQAFAGNNDSGGTVYTASSYALVGSVTAATPQWYDQYGNRYGSRALITPAYAIQKHLGSNTYVYMQTYDTLVGNF</sequence>
<keyword evidence="1" id="KW-0645">Protease</keyword>
<dbReference type="RefSeq" id="WP_310143932.1">
    <property type="nucleotide sequence ID" value="NZ_JAVDTR010000015.1"/>
</dbReference>
<dbReference type="Gene3D" id="2.40.10.10">
    <property type="entry name" value="Trypsin-like serine proteases"/>
    <property type="match status" value="1"/>
</dbReference>
<proteinExistence type="predicted"/>
<evidence type="ECO:0000313" key="2">
    <source>
        <dbReference type="EMBL" id="MDR6726080.1"/>
    </source>
</evidence>
<dbReference type="InterPro" id="IPR043504">
    <property type="entry name" value="Peptidase_S1_PA_chymotrypsin"/>
</dbReference>
<evidence type="ECO:0000256" key="1">
    <source>
        <dbReference type="ARBA" id="ARBA00022825"/>
    </source>
</evidence>
<comment type="caution">
    <text evidence="2">The sequence shown here is derived from an EMBL/GenBank/DDBJ whole genome shotgun (WGS) entry which is preliminary data.</text>
</comment>
<dbReference type="SUPFAM" id="SSF50494">
    <property type="entry name" value="Trypsin-like serine proteases"/>
    <property type="match status" value="1"/>
</dbReference>
<accession>A0AAP5LQV2</accession>
<reference evidence="2" key="1">
    <citation type="submission" date="2023-07" db="EMBL/GenBank/DDBJ databases">
        <title>Sorghum-associated microbial communities from plants grown in Nebraska, USA.</title>
        <authorList>
            <person name="Schachtman D."/>
        </authorList>
    </citation>
    <scope>NUCLEOTIDE SEQUENCE</scope>
    <source>
        <strain evidence="2">BE80</strain>
    </source>
</reference>
<dbReference type="GO" id="GO:0008236">
    <property type="term" value="F:serine-type peptidase activity"/>
    <property type="evidence" value="ECO:0007669"/>
    <property type="project" value="UniProtKB-KW"/>
</dbReference>
<evidence type="ECO:0008006" key="4">
    <source>
        <dbReference type="Google" id="ProtNLM"/>
    </source>
</evidence>